<proteinExistence type="predicted"/>
<gene>
    <name evidence="2" type="ORF">A2519_09985</name>
</gene>
<evidence type="ECO:0000313" key="3">
    <source>
        <dbReference type="Proteomes" id="UP000179243"/>
    </source>
</evidence>
<organism evidence="2 3">
    <name type="scientific">Candidatus Raymondbacteria bacterium RIFOXYD12_FULL_49_13</name>
    <dbReference type="NCBI Taxonomy" id="1817890"/>
    <lineage>
        <taxon>Bacteria</taxon>
        <taxon>Raymondiibacteriota</taxon>
    </lineage>
</organism>
<comment type="caution">
    <text evidence="2">The sequence shown here is derived from an EMBL/GenBank/DDBJ whole genome shotgun (WGS) entry which is preliminary data.</text>
</comment>
<dbReference type="Proteomes" id="UP000179243">
    <property type="component" value="Unassembled WGS sequence"/>
</dbReference>
<reference evidence="2 3" key="1">
    <citation type="journal article" date="2016" name="Nat. Commun.">
        <title>Thousands of microbial genomes shed light on interconnected biogeochemical processes in an aquifer system.</title>
        <authorList>
            <person name="Anantharaman K."/>
            <person name="Brown C.T."/>
            <person name="Hug L.A."/>
            <person name="Sharon I."/>
            <person name="Castelle C.J."/>
            <person name="Probst A.J."/>
            <person name="Thomas B.C."/>
            <person name="Singh A."/>
            <person name="Wilkins M.J."/>
            <person name="Karaoz U."/>
            <person name="Brodie E.L."/>
            <person name="Williams K.H."/>
            <person name="Hubbard S.S."/>
            <person name="Banfield J.F."/>
        </authorList>
    </citation>
    <scope>NUCLEOTIDE SEQUENCE [LARGE SCALE GENOMIC DNA]</scope>
</reference>
<dbReference type="InterPro" id="IPR012337">
    <property type="entry name" value="RNaseH-like_sf"/>
</dbReference>
<dbReference type="EMBL" id="MFYX01000064">
    <property type="protein sequence ID" value="OGK04999.1"/>
    <property type="molecule type" value="Genomic_DNA"/>
</dbReference>
<evidence type="ECO:0000313" key="2">
    <source>
        <dbReference type="EMBL" id="OGK04999.1"/>
    </source>
</evidence>
<dbReference type="Pfam" id="PF02281">
    <property type="entry name" value="Dimer_Tnp_Tn5"/>
    <property type="match status" value="1"/>
</dbReference>
<sequence length="63" mass="6578">MDTPPDDNIKFGSSCVQISGVGSLGGFLARKGDKQPGITHIWRGMIKFAAIVEGATLAKDICG</sequence>
<accession>A0A1F7FE83</accession>
<name>A0A1F7FE83_UNCRA</name>
<dbReference type="InterPro" id="IPR014737">
    <property type="entry name" value="Transposase_Tn5-like_C"/>
</dbReference>
<dbReference type="InterPro" id="IPR003201">
    <property type="entry name" value="Transposase_Tn5"/>
</dbReference>
<protein>
    <recommendedName>
        <fullName evidence="1">Transposase Tn5 dimerisation domain-containing protein</fullName>
    </recommendedName>
</protein>
<dbReference type="SUPFAM" id="SSF53098">
    <property type="entry name" value="Ribonuclease H-like"/>
    <property type="match status" value="1"/>
</dbReference>
<dbReference type="Gene3D" id="1.10.740.10">
    <property type="entry name" value="Transferase Inhibitor Protein From Tn5, Chain"/>
    <property type="match status" value="1"/>
</dbReference>
<evidence type="ECO:0000259" key="1">
    <source>
        <dbReference type="Pfam" id="PF02281"/>
    </source>
</evidence>
<dbReference type="AlphaFoldDB" id="A0A1F7FE83"/>
<feature type="domain" description="Transposase Tn5 dimerisation" evidence="1">
    <location>
        <begin position="21"/>
        <end position="59"/>
    </location>
</feature>